<keyword evidence="2" id="KW-1185">Reference proteome</keyword>
<dbReference type="EMBL" id="JAUEPT010000043">
    <property type="protein sequence ID" value="KAK0438415.1"/>
    <property type="molecule type" value="Genomic_DNA"/>
</dbReference>
<sequence>MEKEKASRRATNVTFTLVKYLGDLPLREGESIYKSRIDPHLSFGAEVVVDVSTSRSHILKDVQVAYLRRLLSIQKRSIRAVKFPGTGILPLAYRRILFTLSMLGL</sequence>
<reference evidence="1" key="1">
    <citation type="submission" date="2023-06" db="EMBL/GenBank/DDBJ databases">
        <authorList>
            <consortium name="Lawrence Berkeley National Laboratory"/>
            <person name="Ahrendt S."/>
            <person name="Sahu N."/>
            <person name="Indic B."/>
            <person name="Wong-Bajracharya J."/>
            <person name="Merenyi Z."/>
            <person name="Ke H.-M."/>
            <person name="Monk M."/>
            <person name="Kocsube S."/>
            <person name="Drula E."/>
            <person name="Lipzen A."/>
            <person name="Balint B."/>
            <person name="Henrissat B."/>
            <person name="Andreopoulos B."/>
            <person name="Martin F.M."/>
            <person name="Harder C.B."/>
            <person name="Rigling D."/>
            <person name="Ford K.L."/>
            <person name="Foster G.D."/>
            <person name="Pangilinan J."/>
            <person name="Papanicolaou A."/>
            <person name="Barry K."/>
            <person name="LaButti K."/>
            <person name="Viragh M."/>
            <person name="Koriabine M."/>
            <person name="Yan M."/>
            <person name="Riley R."/>
            <person name="Champramary S."/>
            <person name="Plett K.L."/>
            <person name="Tsai I.J."/>
            <person name="Slot J."/>
            <person name="Sipos G."/>
            <person name="Plett J."/>
            <person name="Nagy L.G."/>
            <person name="Grigoriev I.V."/>
        </authorList>
    </citation>
    <scope>NUCLEOTIDE SEQUENCE</scope>
    <source>
        <strain evidence="1">FPL87.14</strain>
    </source>
</reference>
<evidence type="ECO:0000313" key="2">
    <source>
        <dbReference type="Proteomes" id="UP001175226"/>
    </source>
</evidence>
<comment type="caution">
    <text evidence="1">The sequence shown here is derived from an EMBL/GenBank/DDBJ whole genome shotgun (WGS) entry which is preliminary data.</text>
</comment>
<gene>
    <name evidence="1" type="ORF">EV421DRAFT_963801</name>
</gene>
<protein>
    <submittedName>
        <fullName evidence="1">Uncharacterized protein</fullName>
    </submittedName>
</protein>
<organism evidence="1 2">
    <name type="scientific">Armillaria borealis</name>
    <dbReference type="NCBI Taxonomy" id="47425"/>
    <lineage>
        <taxon>Eukaryota</taxon>
        <taxon>Fungi</taxon>
        <taxon>Dikarya</taxon>
        <taxon>Basidiomycota</taxon>
        <taxon>Agaricomycotina</taxon>
        <taxon>Agaricomycetes</taxon>
        <taxon>Agaricomycetidae</taxon>
        <taxon>Agaricales</taxon>
        <taxon>Marasmiineae</taxon>
        <taxon>Physalacriaceae</taxon>
        <taxon>Armillaria</taxon>
    </lineage>
</organism>
<dbReference type="AlphaFoldDB" id="A0AA39J935"/>
<name>A0AA39J935_9AGAR</name>
<evidence type="ECO:0000313" key="1">
    <source>
        <dbReference type="EMBL" id="KAK0438415.1"/>
    </source>
</evidence>
<accession>A0AA39J935</accession>
<dbReference type="Proteomes" id="UP001175226">
    <property type="component" value="Unassembled WGS sequence"/>
</dbReference>
<proteinExistence type="predicted"/>